<reference evidence="1 2" key="1">
    <citation type="submission" date="2018-11" db="EMBL/GenBank/DDBJ databases">
        <title>Sequencing the genomes of 1000 actinobacteria strains.</title>
        <authorList>
            <person name="Klenk H.-P."/>
        </authorList>
    </citation>
    <scope>NUCLEOTIDE SEQUENCE [LARGE SCALE GENOMIC DNA]</scope>
    <source>
        <strain evidence="1 2">DSM 11294</strain>
    </source>
</reference>
<name>A0A3N2BA04_9MICO</name>
<accession>A0A3N2BA04</accession>
<comment type="caution">
    <text evidence="1">The sequence shown here is derived from an EMBL/GenBank/DDBJ whole genome shotgun (WGS) entry which is preliminary data.</text>
</comment>
<dbReference type="AlphaFoldDB" id="A0A3N2BA04"/>
<evidence type="ECO:0000313" key="1">
    <source>
        <dbReference type="EMBL" id="ROR71982.1"/>
    </source>
</evidence>
<dbReference type="RefSeq" id="WP_123302621.1">
    <property type="nucleotide sequence ID" value="NZ_RKHK01000001.1"/>
</dbReference>
<sequence>MASTPAIPGAVGTVDCPLTLTLDVVTAMLNFEFPDHPVYDSGELLWFDDAAHGTGMMAFVRRRVDRRVDYYPESSLRLNREDFYLGGGIGAWSVTDFAASRLRIARDGVLAEARFTDVDGRAIEIHIDDRDGSARRRCGLLAPVGDDIEHPSALFLVWLPRFDLVRRGASEPVIRIDGQDVAVVQVPGPKLHRRHIIKYSTSLCTIELARAFEGTLGHFTGASLTRSPDGREVTGISARGGQHRAQMIMQPGLPDVRGLAEGEKVQGRWHVRIDDARLTGGRWFARRDGATVRMGLDVDERWRPGWLPSLMRFVVRVVPAFRRWPTTYRWRAELRLGQDTHMSSTWERIGGES</sequence>
<organism evidence="1 2">
    <name type="scientific">Bogoriella caseilytica</name>
    <dbReference type="NCBI Taxonomy" id="56055"/>
    <lineage>
        <taxon>Bacteria</taxon>
        <taxon>Bacillati</taxon>
        <taxon>Actinomycetota</taxon>
        <taxon>Actinomycetes</taxon>
        <taxon>Micrococcales</taxon>
        <taxon>Bogoriellaceae</taxon>
        <taxon>Bogoriella</taxon>
    </lineage>
</organism>
<dbReference type="Proteomes" id="UP000280668">
    <property type="component" value="Unassembled WGS sequence"/>
</dbReference>
<dbReference type="OrthoDB" id="4823114at2"/>
<proteinExistence type="predicted"/>
<protein>
    <submittedName>
        <fullName evidence="1">Uncharacterized protein</fullName>
    </submittedName>
</protein>
<keyword evidence="2" id="KW-1185">Reference proteome</keyword>
<gene>
    <name evidence="1" type="ORF">EDD31_0323</name>
</gene>
<dbReference type="EMBL" id="RKHK01000001">
    <property type="protein sequence ID" value="ROR71982.1"/>
    <property type="molecule type" value="Genomic_DNA"/>
</dbReference>
<evidence type="ECO:0000313" key="2">
    <source>
        <dbReference type="Proteomes" id="UP000280668"/>
    </source>
</evidence>